<feature type="signal peptide" evidence="5">
    <location>
        <begin position="1"/>
        <end position="20"/>
    </location>
</feature>
<feature type="compositionally biased region" description="Polar residues" evidence="4">
    <location>
        <begin position="39"/>
        <end position="57"/>
    </location>
</feature>
<feature type="compositionally biased region" description="Low complexity" evidence="4">
    <location>
        <begin position="21"/>
        <end position="34"/>
    </location>
</feature>
<evidence type="ECO:0000313" key="6">
    <source>
        <dbReference type="EMBL" id="MBC5754355.1"/>
    </source>
</evidence>
<proteinExistence type="inferred from homology"/>
<evidence type="ECO:0000313" key="7">
    <source>
        <dbReference type="Proteomes" id="UP000621540"/>
    </source>
</evidence>
<dbReference type="EMBL" id="JACOQH010000007">
    <property type="protein sequence ID" value="MBC5754355.1"/>
    <property type="molecule type" value="Genomic_DNA"/>
</dbReference>
<keyword evidence="7" id="KW-1185">Reference proteome</keyword>
<keyword evidence="2" id="KW-0813">Transport</keyword>
<dbReference type="PROSITE" id="PS51257">
    <property type="entry name" value="PROKAR_LIPOPROTEIN"/>
    <property type="match status" value="1"/>
</dbReference>
<protein>
    <submittedName>
        <fullName evidence="6">Carbohydrate ABC transporter substrate-binding protein</fullName>
    </submittedName>
</protein>
<sequence length="457" mass="49332">MKTKKLISVLLVSALTAAMASGCGSSSESGSTAADTKTAESASEESTQAGGSSQESDLAGTSITFLNSKGEIQEAMEELAAEFTDETGIDVEILACGTGESPYTKVTSAYNSGSAPTMSMLDTTDALALADEYALDLSNEDWVKECENTLTYSDGKVFCFPFCIEGRGLIVNKKAVEDTLGETFDPDSIQSYDDLKALLEQLKAAGMETPVVVSKEDWSLGNHQLGYIYDTYDGTTEGSAEVISQLEDGTLKTADYDRYNEFIQTLDLLLEYNINGEDPLGAMYDQDPIYLVDGDAAIWPNGTWAWPNLAEAGAETSDDYCFIPYVLGNDTSAAANTGMQASATKQVIIDKVQATEEQQAAAKEFLNWMVYNETAQKMLVEDVAIVPANSNNTVEPLDPLGKDMKSKMNEGKTYSSCFVAPSDHWQVLGASMQKYIAGESTKDELAADVDTYWQSQK</sequence>
<keyword evidence="3 5" id="KW-0732">Signal</keyword>
<evidence type="ECO:0000256" key="2">
    <source>
        <dbReference type="ARBA" id="ARBA00022448"/>
    </source>
</evidence>
<feature type="region of interest" description="Disordered" evidence="4">
    <location>
        <begin position="21"/>
        <end position="57"/>
    </location>
</feature>
<dbReference type="SUPFAM" id="SSF53850">
    <property type="entry name" value="Periplasmic binding protein-like II"/>
    <property type="match status" value="1"/>
</dbReference>
<dbReference type="PANTHER" id="PTHR43649">
    <property type="entry name" value="ARABINOSE-BINDING PROTEIN-RELATED"/>
    <property type="match status" value="1"/>
</dbReference>
<comment type="similarity">
    <text evidence="1">Belongs to the bacterial solute-binding protein 1 family.</text>
</comment>
<dbReference type="PANTHER" id="PTHR43649:SF34">
    <property type="entry name" value="ABC TRANSPORTER PERIPLASMIC-BINDING PROTEIN YCJN-RELATED"/>
    <property type="match status" value="1"/>
</dbReference>
<evidence type="ECO:0000256" key="5">
    <source>
        <dbReference type="SAM" id="SignalP"/>
    </source>
</evidence>
<accession>A0ABR7IBN1</accession>
<feature type="chain" id="PRO_5045874802" evidence="5">
    <location>
        <begin position="21"/>
        <end position="457"/>
    </location>
</feature>
<comment type="caution">
    <text evidence="6">The sequence shown here is derived from an EMBL/GenBank/DDBJ whole genome shotgun (WGS) entry which is preliminary data.</text>
</comment>
<organism evidence="6 7">
    <name type="scientific">Roseburia yibonii</name>
    <dbReference type="NCBI Taxonomy" id="2763063"/>
    <lineage>
        <taxon>Bacteria</taxon>
        <taxon>Bacillati</taxon>
        <taxon>Bacillota</taxon>
        <taxon>Clostridia</taxon>
        <taxon>Lachnospirales</taxon>
        <taxon>Lachnospiraceae</taxon>
        <taxon>Roseburia</taxon>
    </lineage>
</organism>
<dbReference type="InterPro" id="IPR050490">
    <property type="entry name" value="Bact_solute-bd_prot1"/>
</dbReference>
<dbReference type="RefSeq" id="WP_147619039.1">
    <property type="nucleotide sequence ID" value="NZ_JACOQH010000007.1"/>
</dbReference>
<reference evidence="6 7" key="1">
    <citation type="submission" date="2020-08" db="EMBL/GenBank/DDBJ databases">
        <title>Genome public.</title>
        <authorList>
            <person name="Liu C."/>
            <person name="Sun Q."/>
        </authorList>
    </citation>
    <scope>NUCLEOTIDE SEQUENCE [LARGE SCALE GENOMIC DNA]</scope>
    <source>
        <strain evidence="6 7">BX0805</strain>
    </source>
</reference>
<evidence type="ECO:0000256" key="4">
    <source>
        <dbReference type="SAM" id="MobiDB-lite"/>
    </source>
</evidence>
<name>A0ABR7IBN1_9FIRM</name>
<evidence type="ECO:0000256" key="3">
    <source>
        <dbReference type="ARBA" id="ARBA00022729"/>
    </source>
</evidence>
<gene>
    <name evidence="6" type="ORF">H8Z76_10100</name>
</gene>
<dbReference type="Gene3D" id="3.40.190.10">
    <property type="entry name" value="Periplasmic binding protein-like II"/>
    <property type="match status" value="2"/>
</dbReference>
<evidence type="ECO:0000256" key="1">
    <source>
        <dbReference type="ARBA" id="ARBA00008520"/>
    </source>
</evidence>
<dbReference type="Proteomes" id="UP000621540">
    <property type="component" value="Unassembled WGS sequence"/>
</dbReference>